<reference evidence="8 9" key="1">
    <citation type="submission" date="2019-02" db="EMBL/GenBank/DDBJ databases">
        <title>Draft genome sequences of novel Actinobacteria.</title>
        <authorList>
            <person name="Sahin N."/>
            <person name="Ay H."/>
            <person name="Saygin H."/>
        </authorList>
    </citation>
    <scope>NUCLEOTIDE SEQUENCE [LARGE SCALE GENOMIC DNA]</scope>
    <source>
        <strain evidence="8 9">16K104</strain>
    </source>
</reference>
<dbReference type="RefSeq" id="WP_132325210.1">
    <property type="nucleotide sequence ID" value="NZ_SMKR01000146.1"/>
</dbReference>
<dbReference type="InterPro" id="IPR026841">
    <property type="entry name" value="Aur1/Ipt1"/>
</dbReference>
<evidence type="ECO:0000256" key="6">
    <source>
        <dbReference type="SAM" id="Phobius"/>
    </source>
</evidence>
<dbReference type="Proteomes" id="UP000295172">
    <property type="component" value="Unassembled WGS sequence"/>
</dbReference>
<comment type="caution">
    <text evidence="8">The sequence shown here is derived from an EMBL/GenBank/DDBJ whole genome shotgun (WGS) entry which is preliminary data.</text>
</comment>
<proteinExistence type="predicted"/>
<organism evidence="8 9">
    <name type="scientific">Kribbella turkmenica</name>
    <dbReference type="NCBI Taxonomy" id="2530375"/>
    <lineage>
        <taxon>Bacteria</taxon>
        <taxon>Bacillati</taxon>
        <taxon>Actinomycetota</taxon>
        <taxon>Actinomycetes</taxon>
        <taxon>Propionibacteriales</taxon>
        <taxon>Kribbellaceae</taxon>
        <taxon>Kribbella</taxon>
    </lineage>
</organism>
<evidence type="ECO:0000313" key="9">
    <source>
        <dbReference type="Proteomes" id="UP000295172"/>
    </source>
</evidence>
<name>A0A4R4WMN0_9ACTN</name>
<evidence type="ECO:0000313" key="8">
    <source>
        <dbReference type="EMBL" id="TDD17783.1"/>
    </source>
</evidence>
<sequence>MPSLQVGWAFMIAVFLIRSTRSRLRWLWIAHPVLTLAVVVVTANHYWLDGVVAIALALPLLLIFDPRRVRPKSATAGLDQRSDNVPAVASSSSARTR</sequence>
<comment type="subcellular location">
    <subcellularLocation>
        <location evidence="1">Membrane</location>
        <topology evidence="1">Multi-pass membrane protein</topology>
    </subcellularLocation>
</comment>
<evidence type="ECO:0000256" key="5">
    <source>
        <dbReference type="SAM" id="MobiDB-lite"/>
    </source>
</evidence>
<keyword evidence="2 6" id="KW-0812">Transmembrane</keyword>
<evidence type="ECO:0000256" key="2">
    <source>
        <dbReference type="ARBA" id="ARBA00022692"/>
    </source>
</evidence>
<keyword evidence="3 6" id="KW-1133">Transmembrane helix</keyword>
<keyword evidence="9" id="KW-1185">Reference proteome</keyword>
<evidence type="ECO:0000256" key="3">
    <source>
        <dbReference type="ARBA" id="ARBA00022989"/>
    </source>
</evidence>
<protein>
    <recommendedName>
        <fullName evidence="7">Inositolphosphotransferase Aur1/Ipt1 domain-containing protein</fullName>
    </recommendedName>
</protein>
<dbReference type="InterPro" id="IPR052185">
    <property type="entry name" value="IPC_Synthase-Related"/>
</dbReference>
<feature type="transmembrane region" description="Helical" evidence="6">
    <location>
        <begin position="46"/>
        <end position="64"/>
    </location>
</feature>
<dbReference type="AlphaFoldDB" id="A0A4R4WMN0"/>
<keyword evidence="4 6" id="KW-0472">Membrane</keyword>
<gene>
    <name evidence="8" type="ORF">E1218_27280</name>
</gene>
<evidence type="ECO:0000256" key="4">
    <source>
        <dbReference type="ARBA" id="ARBA00023136"/>
    </source>
</evidence>
<accession>A0A4R4WMN0</accession>
<dbReference type="PANTHER" id="PTHR31310">
    <property type="match status" value="1"/>
</dbReference>
<feature type="region of interest" description="Disordered" evidence="5">
    <location>
        <begin position="74"/>
        <end position="97"/>
    </location>
</feature>
<dbReference type="GO" id="GO:0016020">
    <property type="term" value="C:membrane"/>
    <property type="evidence" value="ECO:0007669"/>
    <property type="project" value="UniProtKB-SubCell"/>
</dbReference>
<dbReference type="EMBL" id="SMKR01000146">
    <property type="protein sequence ID" value="TDD17783.1"/>
    <property type="molecule type" value="Genomic_DNA"/>
</dbReference>
<dbReference type="Pfam" id="PF14378">
    <property type="entry name" value="PAP2_3"/>
    <property type="match status" value="1"/>
</dbReference>
<evidence type="ECO:0000256" key="1">
    <source>
        <dbReference type="ARBA" id="ARBA00004141"/>
    </source>
</evidence>
<dbReference type="OrthoDB" id="5241565at2"/>
<feature type="domain" description="Inositolphosphotransferase Aur1/Ipt1" evidence="7">
    <location>
        <begin position="1"/>
        <end position="58"/>
    </location>
</feature>
<dbReference type="PANTHER" id="PTHR31310:SF7">
    <property type="entry name" value="PA-PHOSPHATASE RELATED-FAMILY PROTEIN DDB_G0268928"/>
    <property type="match status" value="1"/>
</dbReference>
<evidence type="ECO:0000259" key="7">
    <source>
        <dbReference type="Pfam" id="PF14378"/>
    </source>
</evidence>